<comment type="caution">
    <text evidence="1">The sequence shown here is derived from an EMBL/GenBank/DDBJ whole genome shotgun (WGS) entry which is preliminary data.</text>
</comment>
<protein>
    <submittedName>
        <fullName evidence="1">Uncharacterized protein</fullName>
    </submittedName>
</protein>
<name>A0A9D1AN90_9FIRM</name>
<evidence type="ECO:0000313" key="2">
    <source>
        <dbReference type="Proteomes" id="UP000824242"/>
    </source>
</evidence>
<reference evidence="1" key="2">
    <citation type="journal article" date="2021" name="PeerJ">
        <title>Extensive microbial diversity within the chicken gut microbiome revealed by metagenomics and culture.</title>
        <authorList>
            <person name="Gilroy R."/>
            <person name="Ravi A."/>
            <person name="Getino M."/>
            <person name="Pursley I."/>
            <person name="Horton D.L."/>
            <person name="Alikhan N.F."/>
            <person name="Baker D."/>
            <person name="Gharbi K."/>
            <person name="Hall N."/>
            <person name="Watson M."/>
            <person name="Adriaenssens E.M."/>
            <person name="Foster-Nyarko E."/>
            <person name="Jarju S."/>
            <person name="Secka A."/>
            <person name="Antonio M."/>
            <person name="Oren A."/>
            <person name="Chaudhuri R.R."/>
            <person name="La Ragione R."/>
            <person name="Hildebrand F."/>
            <person name="Pallen M.J."/>
        </authorList>
    </citation>
    <scope>NUCLEOTIDE SEQUENCE</scope>
    <source>
        <strain evidence="1">ChiSxjej1B13-7958</strain>
    </source>
</reference>
<dbReference type="Proteomes" id="UP000824242">
    <property type="component" value="Unassembled WGS sequence"/>
</dbReference>
<dbReference type="EMBL" id="DVGZ01000057">
    <property type="protein sequence ID" value="HIR47150.1"/>
    <property type="molecule type" value="Genomic_DNA"/>
</dbReference>
<gene>
    <name evidence="1" type="ORF">IAB89_05750</name>
</gene>
<reference evidence="1" key="1">
    <citation type="submission" date="2020-10" db="EMBL/GenBank/DDBJ databases">
        <authorList>
            <person name="Gilroy R."/>
        </authorList>
    </citation>
    <scope>NUCLEOTIDE SEQUENCE</scope>
    <source>
        <strain evidence="1">ChiSxjej1B13-7958</strain>
    </source>
</reference>
<organism evidence="1 2">
    <name type="scientific">Candidatus Caccousia avicola</name>
    <dbReference type="NCBI Taxonomy" id="2840721"/>
    <lineage>
        <taxon>Bacteria</taxon>
        <taxon>Bacillati</taxon>
        <taxon>Bacillota</taxon>
        <taxon>Clostridia</taxon>
        <taxon>Eubacteriales</taxon>
        <taxon>Oscillospiraceae</taxon>
        <taxon>Oscillospiraceae incertae sedis</taxon>
        <taxon>Candidatus Caccousia</taxon>
    </lineage>
</organism>
<dbReference type="AlphaFoldDB" id="A0A9D1AN90"/>
<proteinExistence type="predicted"/>
<accession>A0A9D1AN90</accession>
<evidence type="ECO:0000313" key="1">
    <source>
        <dbReference type="EMBL" id="HIR47150.1"/>
    </source>
</evidence>
<sequence>MKLQETTNAARRFCLCSSEAVKVITTQEGYFPDFGHHQDHEMGGVWLHPIKLFDGFWLRFRDQGTNHTDTWVAADTCRVAPWGVEQSGGGYGSTLGNTAIRTVPSTCCAACSPPSAWRVRPAFRRCPRTTAALCRRGRYTPPSCRSCAISSACSRTRTRGGL</sequence>